<accession>A0A0V1FUL6</accession>
<dbReference type="AlphaFoldDB" id="A0A0V1FUL6"/>
<name>A0A0V1FUL6_TRIPS</name>
<proteinExistence type="predicted"/>
<reference evidence="1 2" key="1">
    <citation type="submission" date="2015-01" db="EMBL/GenBank/DDBJ databases">
        <title>Evolution of Trichinella species and genotypes.</title>
        <authorList>
            <person name="Korhonen P.K."/>
            <person name="Edoardo P."/>
            <person name="Giuseppe L.R."/>
            <person name="Gasser R.B."/>
        </authorList>
    </citation>
    <scope>NUCLEOTIDE SEQUENCE [LARGE SCALE GENOMIC DNA]</scope>
    <source>
        <strain evidence="1">ISS470</strain>
    </source>
</reference>
<evidence type="ECO:0000313" key="2">
    <source>
        <dbReference type="Proteomes" id="UP000054995"/>
    </source>
</evidence>
<organism evidence="1 2">
    <name type="scientific">Trichinella pseudospiralis</name>
    <name type="common">Parasitic roundworm</name>
    <dbReference type="NCBI Taxonomy" id="6337"/>
    <lineage>
        <taxon>Eukaryota</taxon>
        <taxon>Metazoa</taxon>
        <taxon>Ecdysozoa</taxon>
        <taxon>Nematoda</taxon>
        <taxon>Enoplea</taxon>
        <taxon>Dorylaimia</taxon>
        <taxon>Trichinellida</taxon>
        <taxon>Trichinellidae</taxon>
        <taxon>Trichinella</taxon>
    </lineage>
</organism>
<evidence type="ECO:0000313" key="1">
    <source>
        <dbReference type="EMBL" id="KRY89720.1"/>
    </source>
</evidence>
<sequence length="86" mass="9369">MNKKCAICAFATLGKLAVSIPTTAFTPVITMLCILHEYGFLGLLCYDSNVSFVFKYAKASDSVGVCNFGIQFKRVSHLIKVAISIE</sequence>
<keyword evidence="2" id="KW-1185">Reference proteome</keyword>
<protein>
    <submittedName>
        <fullName evidence="1">Uncharacterized protein</fullName>
    </submittedName>
</protein>
<comment type="caution">
    <text evidence="1">The sequence shown here is derived from an EMBL/GenBank/DDBJ whole genome shotgun (WGS) entry which is preliminary data.</text>
</comment>
<dbReference type="Proteomes" id="UP000054995">
    <property type="component" value="Unassembled WGS sequence"/>
</dbReference>
<dbReference type="EMBL" id="JYDT01000028">
    <property type="protein sequence ID" value="KRY89720.1"/>
    <property type="molecule type" value="Genomic_DNA"/>
</dbReference>
<gene>
    <name evidence="1" type="ORF">T4D_14904</name>
</gene>